<organism evidence="2 3">
    <name type="scientific">Hanseniaspora valbyensis NRRL Y-1626</name>
    <dbReference type="NCBI Taxonomy" id="766949"/>
    <lineage>
        <taxon>Eukaryota</taxon>
        <taxon>Fungi</taxon>
        <taxon>Dikarya</taxon>
        <taxon>Ascomycota</taxon>
        <taxon>Saccharomycotina</taxon>
        <taxon>Saccharomycetes</taxon>
        <taxon>Saccharomycodales</taxon>
        <taxon>Saccharomycodaceae</taxon>
        <taxon>Hanseniaspora</taxon>
    </lineage>
</organism>
<dbReference type="OrthoDB" id="9976382at2759"/>
<keyword evidence="3" id="KW-1185">Reference proteome</keyword>
<dbReference type="InterPro" id="IPR036871">
    <property type="entry name" value="PX_dom_sf"/>
</dbReference>
<dbReference type="PANTHER" id="PTHR47433:SF1">
    <property type="entry name" value="VACUOLAR PROTEIN SORTING-ASSOCIATED PROTEIN 17"/>
    <property type="match status" value="1"/>
</dbReference>
<dbReference type="GO" id="GO:0006886">
    <property type="term" value="P:intracellular protein transport"/>
    <property type="evidence" value="ECO:0007669"/>
    <property type="project" value="TreeGrafter"/>
</dbReference>
<dbReference type="GO" id="GO:0032266">
    <property type="term" value="F:phosphatidylinositol-3-phosphate binding"/>
    <property type="evidence" value="ECO:0007669"/>
    <property type="project" value="TreeGrafter"/>
</dbReference>
<dbReference type="GO" id="GO:0005768">
    <property type="term" value="C:endosome"/>
    <property type="evidence" value="ECO:0007669"/>
    <property type="project" value="TreeGrafter"/>
</dbReference>
<dbReference type="PANTHER" id="PTHR47433">
    <property type="entry name" value="VACUOLAR PROTEIN SORTING-ASSOCIATED PROTEIN 17"/>
    <property type="match status" value="1"/>
</dbReference>
<comment type="caution">
    <text evidence="2">The sequence shown here is derived from an EMBL/GenBank/DDBJ whole genome shotgun (WGS) entry which is preliminary data.</text>
</comment>
<dbReference type="Proteomes" id="UP000092321">
    <property type="component" value="Unassembled WGS sequence"/>
</dbReference>
<dbReference type="Gene3D" id="1.20.1270.60">
    <property type="entry name" value="Arfaptin homology (AH) domain/BAR domain"/>
    <property type="match status" value="1"/>
</dbReference>
<evidence type="ECO:0000256" key="1">
    <source>
        <dbReference type="SAM" id="MobiDB-lite"/>
    </source>
</evidence>
<proteinExistence type="predicted"/>
<reference evidence="3" key="1">
    <citation type="journal article" date="2016" name="Proc. Natl. Acad. Sci. U.S.A.">
        <title>Comparative genomics of biotechnologically important yeasts.</title>
        <authorList>
            <person name="Riley R."/>
            <person name="Haridas S."/>
            <person name="Wolfe K.H."/>
            <person name="Lopes M.R."/>
            <person name="Hittinger C.T."/>
            <person name="Goeker M."/>
            <person name="Salamov A.A."/>
            <person name="Wisecaver J.H."/>
            <person name="Long T.M."/>
            <person name="Calvey C.H."/>
            <person name="Aerts A.L."/>
            <person name="Barry K.W."/>
            <person name="Choi C."/>
            <person name="Clum A."/>
            <person name="Coughlan A.Y."/>
            <person name="Deshpande S."/>
            <person name="Douglass A.P."/>
            <person name="Hanson S.J."/>
            <person name="Klenk H.-P."/>
            <person name="LaButti K.M."/>
            <person name="Lapidus A."/>
            <person name="Lindquist E.A."/>
            <person name="Lipzen A.M."/>
            <person name="Meier-Kolthoff J.P."/>
            <person name="Ohm R.A."/>
            <person name="Otillar R.P."/>
            <person name="Pangilinan J.L."/>
            <person name="Peng Y."/>
            <person name="Rokas A."/>
            <person name="Rosa C.A."/>
            <person name="Scheuner C."/>
            <person name="Sibirny A.A."/>
            <person name="Slot J.C."/>
            <person name="Stielow J.B."/>
            <person name="Sun H."/>
            <person name="Kurtzman C.P."/>
            <person name="Blackwell M."/>
            <person name="Grigoriev I.V."/>
            <person name="Jeffries T.W."/>
        </authorList>
    </citation>
    <scope>NUCLEOTIDE SEQUENCE [LARGE SCALE GENOMIC DNA]</scope>
    <source>
        <strain evidence="3">NRRL Y-1626</strain>
    </source>
</reference>
<sequence>MSKNSNLYDDFEDKDNLFINPFDNNNDDENDDDILKKHIPSFIKDSGDDLLENDENNRITETNEHSSDLNSQDQISYIENPNNKQIQEEEEEHSQEQNKNDLDVVTATLKHIYNTDDKLNHTIEQNAQFLEKYSLLVTVVNVCRQLPDGRILSSNTSKQGPSGTNNQNKSFQNQHRSLNNFRAGDVILYLEVSTNLPTFRKKANKNVIKSYKEFENFAIYLQDFRINNFHEFFPPAIPLNKTSYGLNNTEDLIQCKLNFQKWFDNRIVKNVPILKLEELSIFLESDFNSYIPMNGSININNNTTTSMTSANHSKDSMNSNDTMVSPSEQLRRKTLKQLQPPFDPIEDLAIFRPMIKTWRKDLQVLQTDLFKYCKYKQQLSTQETNLGKQFLAISDSTDMIVSIGNKNGNIPSNNSTDNFHNMYKRVGKTLQTIGDLNSIMATFDMAAMYDDLEWCGRDLYNVKEQLTNRHFLMRDLKNVSLEIEKNEQNLKKLKMKREIDPLRVHDLVKNLQRQKELQHFYRTKLERLSTNLLIDKENVLKNWEEDTIATFKNFALRNIEYERKKLTVLERVKNDVRRTDKLGGLSRLGRKNLEPYSNNSENNSETKLNQEADSWSGDTRLAHSKDEIDLKGTLFKTAERLSDSTKEKKHKTEHKVEHKQDDKFNEDDNYFTNIAAKKYAASLIGHSGY</sequence>
<feature type="region of interest" description="Disordered" evidence="1">
    <location>
        <begin position="587"/>
        <end position="615"/>
    </location>
</feature>
<dbReference type="EMBL" id="LXPE01000006">
    <property type="protein sequence ID" value="OBA27791.1"/>
    <property type="molecule type" value="Genomic_DNA"/>
</dbReference>
<dbReference type="InterPro" id="IPR027267">
    <property type="entry name" value="AH/BAR_dom_sf"/>
</dbReference>
<feature type="compositionally biased region" description="Polar residues" evidence="1">
    <location>
        <begin position="152"/>
        <end position="171"/>
    </location>
</feature>
<feature type="region of interest" description="Disordered" evidence="1">
    <location>
        <begin position="150"/>
        <end position="171"/>
    </location>
</feature>
<name>A0A1B7TGD3_9ASCO</name>
<evidence type="ECO:0000313" key="3">
    <source>
        <dbReference type="Proteomes" id="UP000092321"/>
    </source>
</evidence>
<protein>
    <recommendedName>
        <fullName evidence="4">PX domain-containing protein</fullName>
    </recommendedName>
</protein>
<feature type="compositionally biased region" description="Polar residues" evidence="1">
    <location>
        <begin position="606"/>
        <end position="615"/>
    </location>
</feature>
<accession>A0A1B7TGD3</accession>
<feature type="region of interest" description="Disordered" evidence="1">
    <location>
        <begin position="641"/>
        <end position="661"/>
    </location>
</feature>
<evidence type="ECO:0008006" key="4">
    <source>
        <dbReference type="Google" id="ProtNLM"/>
    </source>
</evidence>
<dbReference type="GO" id="GO:0030905">
    <property type="term" value="C:retromer, tubulation complex"/>
    <property type="evidence" value="ECO:0007669"/>
    <property type="project" value="TreeGrafter"/>
</dbReference>
<dbReference type="AlphaFoldDB" id="A0A1B7TGD3"/>
<dbReference type="GO" id="GO:0042147">
    <property type="term" value="P:retrograde transport, endosome to Golgi"/>
    <property type="evidence" value="ECO:0007669"/>
    <property type="project" value="TreeGrafter"/>
</dbReference>
<dbReference type="InterPro" id="IPR053055">
    <property type="entry name" value="VPS17"/>
</dbReference>
<gene>
    <name evidence="2" type="ORF">HANVADRAFT_51913</name>
</gene>
<feature type="region of interest" description="Disordered" evidence="1">
    <location>
        <begin position="1"/>
        <end position="33"/>
    </location>
</feature>
<dbReference type="GO" id="GO:0005829">
    <property type="term" value="C:cytosol"/>
    <property type="evidence" value="ECO:0007669"/>
    <property type="project" value="GOC"/>
</dbReference>
<evidence type="ECO:0000313" key="2">
    <source>
        <dbReference type="EMBL" id="OBA27791.1"/>
    </source>
</evidence>
<dbReference type="SUPFAM" id="SSF64268">
    <property type="entry name" value="PX domain"/>
    <property type="match status" value="1"/>
</dbReference>